<dbReference type="Pfam" id="PF00990">
    <property type="entry name" value="GGDEF"/>
    <property type="match status" value="1"/>
</dbReference>
<sequence length="530" mass="56500">MNRNGAAGGSPNESMLLRATATAIRAHLDDRASRLIAVGGTCLLVCLALLGVYLCLDLRDVAWHNARRNASNLLAVIEEGVGHSLRVYDLSLQNSARLASRTDIGALEPEIRRLALFDTAVAGSGLGPIAVTDAAGDVRLTSDPSVHARPNLRALPEFEFHRSNPDGGLILSGPTVSRLTGEPIIRMTRRIRTPDGSFAGIVSGSIKLAHFQALFERLHFDDGIALNVFHRDGTLLIRAPALPQALGLSISASTGYKMYRATPRGEFQGRSFLDGVERVYSFADLGDLRLIVTVATDVDSIRGVWIYKAAIVGVLILCLCGLSFGLTVLLHREVGRHVAAEASTREANAALAVLARTDGLTGLPNRRSYDEHFAVEWKRAVQLRTPLALMIVDADHFKQFNDRFGHQRGDEVLRAVADCLQRTLDTAGLSFRIGGEEFVALLPGLDATAASVAAERIRRAVVNLRIPHAPEVGGSATVSIGVASADPGGGDPPEGLFPAADAALYAAKKAGRNRVRAAAPADPVTLALRA</sequence>
<dbReference type="PROSITE" id="PS50887">
    <property type="entry name" value="GGDEF"/>
    <property type="match status" value="1"/>
</dbReference>
<dbReference type="CDD" id="cd12915">
    <property type="entry name" value="PDC2_DGC_like"/>
    <property type="match status" value="1"/>
</dbReference>
<keyword evidence="3" id="KW-0472">Membrane</keyword>
<dbReference type="SUPFAM" id="SSF55073">
    <property type="entry name" value="Nucleotide cyclase"/>
    <property type="match status" value="1"/>
</dbReference>
<organism evidence="5 6">
    <name type="scientific">Methylobacterium radiotolerans</name>
    <dbReference type="NCBI Taxonomy" id="31998"/>
    <lineage>
        <taxon>Bacteria</taxon>
        <taxon>Pseudomonadati</taxon>
        <taxon>Pseudomonadota</taxon>
        <taxon>Alphaproteobacteria</taxon>
        <taxon>Hyphomicrobiales</taxon>
        <taxon>Methylobacteriaceae</taxon>
        <taxon>Methylobacterium</taxon>
    </lineage>
</organism>
<evidence type="ECO:0000256" key="2">
    <source>
        <dbReference type="ARBA" id="ARBA00034247"/>
    </source>
</evidence>
<reference evidence="5 6" key="1">
    <citation type="submission" date="2024-06" db="EMBL/GenBank/DDBJ databases">
        <title>Genomics of switchgrass bacterial isolates.</title>
        <authorList>
            <person name="Shade A."/>
        </authorList>
    </citation>
    <scope>NUCLEOTIDE SEQUENCE [LARGE SCALE GENOMIC DNA]</scope>
    <source>
        <strain evidence="5 6">PvP084</strain>
    </source>
</reference>
<dbReference type="CDD" id="cd12914">
    <property type="entry name" value="PDC1_DGC_like"/>
    <property type="match status" value="1"/>
</dbReference>
<dbReference type="EC" id="2.7.7.65" evidence="1"/>
<feature type="transmembrane region" description="Helical" evidence="3">
    <location>
        <begin position="305"/>
        <end position="330"/>
    </location>
</feature>
<evidence type="ECO:0000259" key="4">
    <source>
        <dbReference type="PROSITE" id="PS50887"/>
    </source>
</evidence>
<dbReference type="InterPro" id="IPR029787">
    <property type="entry name" value="Nucleotide_cyclase"/>
</dbReference>
<evidence type="ECO:0000313" key="5">
    <source>
        <dbReference type="EMBL" id="MET3867300.1"/>
    </source>
</evidence>
<dbReference type="InterPro" id="IPR050469">
    <property type="entry name" value="Diguanylate_Cyclase"/>
</dbReference>
<dbReference type="EMBL" id="JBEPNW010000002">
    <property type="protein sequence ID" value="MET3867300.1"/>
    <property type="molecule type" value="Genomic_DNA"/>
</dbReference>
<dbReference type="NCBIfam" id="TIGR00254">
    <property type="entry name" value="GGDEF"/>
    <property type="match status" value="1"/>
</dbReference>
<gene>
    <name evidence="5" type="ORF">ABIC20_004609</name>
</gene>
<dbReference type="RefSeq" id="WP_312892701.1">
    <property type="nucleotide sequence ID" value="NZ_JBEPNV010000001.1"/>
</dbReference>
<dbReference type="CDD" id="cd01949">
    <property type="entry name" value="GGDEF"/>
    <property type="match status" value="1"/>
</dbReference>
<dbReference type="Gene3D" id="3.30.70.270">
    <property type="match status" value="1"/>
</dbReference>
<dbReference type="Proteomes" id="UP001549119">
    <property type="component" value="Unassembled WGS sequence"/>
</dbReference>
<accession>A0ABV2NLR4</accession>
<comment type="caution">
    <text evidence="5">The sequence shown here is derived from an EMBL/GenBank/DDBJ whole genome shotgun (WGS) entry which is preliminary data.</text>
</comment>
<feature type="transmembrane region" description="Helical" evidence="3">
    <location>
        <begin position="35"/>
        <end position="54"/>
    </location>
</feature>
<dbReference type="InterPro" id="IPR054327">
    <property type="entry name" value="His-kinase-like_sensor"/>
</dbReference>
<keyword evidence="6" id="KW-1185">Reference proteome</keyword>
<dbReference type="SMART" id="SM00267">
    <property type="entry name" value="GGDEF"/>
    <property type="match status" value="1"/>
</dbReference>
<keyword evidence="3" id="KW-1133">Transmembrane helix</keyword>
<proteinExistence type="predicted"/>
<evidence type="ECO:0000256" key="3">
    <source>
        <dbReference type="SAM" id="Phobius"/>
    </source>
</evidence>
<dbReference type="InterPro" id="IPR043128">
    <property type="entry name" value="Rev_trsase/Diguanyl_cyclase"/>
</dbReference>
<keyword evidence="3" id="KW-0812">Transmembrane</keyword>
<protein>
    <recommendedName>
        <fullName evidence="1">diguanylate cyclase</fullName>
        <ecNumber evidence="1">2.7.7.65</ecNumber>
    </recommendedName>
</protein>
<dbReference type="PANTHER" id="PTHR45138:SF9">
    <property type="entry name" value="DIGUANYLATE CYCLASE DGCM-RELATED"/>
    <property type="match status" value="1"/>
</dbReference>
<comment type="catalytic activity">
    <reaction evidence="2">
        <text>2 GTP = 3',3'-c-di-GMP + 2 diphosphate</text>
        <dbReference type="Rhea" id="RHEA:24898"/>
        <dbReference type="ChEBI" id="CHEBI:33019"/>
        <dbReference type="ChEBI" id="CHEBI:37565"/>
        <dbReference type="ChEBI" id="CHEBI:58805"/>
        <dbReference type="EC" id="2.7.7.65"/>
    </reaction>
</comment>
<feature type="domain" description="GGDEF" evidence="4">
    <location>
        <begin position="385"/>
        <end position="520"/>
    </location>
</feature>
<dbReference type="Pfam" id="PF22588">
    <property type="entry name" value="dCache_1_like"/>
    <property type="match status" value="1"/>
</dbReference>
<evidence type="ECO:0000313" key="6">
    <source>
        <dbReference type="Proteomes" id="UP001549119"/>
    </source>
</evidence>
<dbReference type="PANTHER" id="PTHR45138">
    <property type="entry name" value="REGULATORY COMPONENTS OF SENSORY TRANSDUCTION SYSTEM"/>
    <property type="match status" value="1"/>
</dbReference>
<name>A0ABV2NLR4_9HYPH</name>
<evidence type="ECO:0000256" key="1">
    <source>
        <dbReference type="ARBA" id="ARBA00012528"/>
    </source>
</evidence>
<dbReference type="InterPro" id="IPR000160">
    <property type="entry name" value="GGDEF_dom"/>
</dbReference>
<dbReference type="Gene3D" id="3.30.450.20">
    <property type="entry name" value="PAS domain"/>
    <property type="match status" value="2"/>
</dbReference>